<dbReference type="InterPro" id="IPR034964">
    <property type="entry name" value="LS"/>
</dbReference>
<evidence type="ECO:0000313" key="8">
    <source>
        <dbReference type="EMBL" id="MDM5147798.1"/>
    </source>
</evidence>
<evidence type="ECO:0000256" key="5">
    <source>
        <dbReference type="ARBA" id="ARBA00022679"/>
    </source>
</evidence>
<comment type="caution">
    <text evidence="8">The sequence shown here is derived from an EMBL/GenBank/DDBJ whole genome shotgun (WGS) entry which is preliminary data.</text>
</comment>
<comment type="pathway">
    <text evidence="1 7">Cofactor biosynthesis; riboflavin biosynthesis; riboflavin from 2-hydroxy-3-oxobutyl phosphate and 5-amino-6-(D-ribitylamino)uracil: step 1/2.</text>
</comment>
<evidence type="ECO:0000256" key="2">
    <source>
        <dbReference type="ARBA" id="ARBA00007424"/>
    </source>
</evidence>
<dbReference type="HAMAP" id="MF_00178">
    <property type="entry name" value="Lumazine_synth"/>
    <property type="match status" value="1"/>
</dbReference>
<dbReference type="EC" id="2.5.1.78" evidence="3 7"/>
<dbReference type="NCBIfam" id="TIGR00114">
    <property type="entry name" value="lumazine-synth"/>
    <property type="match status" value="1"/>
</dbReference>
<feature type="binding site" evidence="7">
    <location>
        <begin position="66"/>
        <end position="68"/>
    </location>
    <ligand>
        <name>5-amino-6-(D-ribitylamino)uracil</name>
        <dbReference type="ChEBI" id="CHEBI:15934"/>
    </ligand>
</feature>
<evidence type="ECO:0000256" key="4">
    <source>
        <dbReference type="ARBA" id="ARBA00022619"/>
    </source>
</evidence>
<sequence length="134" mass="14056">MNIAIVLADFYSDISQQLLDSCEKALRGVGNVQTCIERVPGALEIPFALKTLANKNSPTALVALGCVIRGETYHFETVADICAQGILQVQMETGVPVGNGVLTVENMTQAQARTGKGADAALAAVRLAMLAGRP</sequence>
<feature type="binding site" evidence="7">
    <location>
        <begin position="42"/>
        <end position="44"/>
    </location>
    <ligand>
        <name>5-amino-6-(D-ribitylamino)uracil</name>
        <dbReference type="ChEBI" id="CHEBI:15934"/>
    </ligand>
</feature>
<reference evidence="8" key="2">
    <citation type="journal article" date="2023" name="Microbiome">
        <title>Synthase-selected sorting approach identifies a beta-lactone synthase in a nudibranch symbiotic bacterium.</title>
        <authorList>
            <person name="Dzunkova M."/>
            <person name="La Clair J.J."/>
            <person name="Tyml T."/>
            <person name="Doud D."/>
            <person name="Schulz F."/>
            <person name="Piquer-Esteban S."/>
            <person name="Porcel Sanchis D."/>
            <person name="Osborn A."/>
            <person name="Robinson D."/>
            <person name="Louie K.B."/>
            <person name="Bowen B.P."/>
            <person name="Bowers R.M."/>
            <person name="Lee J."/>
            <person name="Arnau V."/>
            <person name="Diaz-Villanueva W."/>
            <person name="Stepanauskas R."/>
            <person name="Gosliner T."/>
            <person name="Date S.V."/>
            <person name="Northen T.R."/>
            <person name="Cheng J.F."/>
            <person name="Burkart M.D."/>
            <person name="Woyke T."/>
        </authorList>
    </citation>
    <scope>NUCLEOTIDE SEQUENCE</scope>
    <source>
        <strain evidence="8">Df01</strain>
    </source>
</reference>
<comment type="catalytic activity">
    <reaction evidence="6 7">
        <text>(2S)-2-hydroxy-3-oxobutyl phosphate + 5-amino-6-(D-ribitylamino)uracil = 6,7-dimethyl-8-(1-D-ribityl)lumazine + phosphate + 2 H2O + H(+)</text>
        <dbReference type="Rhea" id="RHEA:26152"/>
        <dbReference type="ChEBI" id="CHEBI:15377"/>
        <dbReference type="ChEBI" id="CHEBI:15378"/>
        <dbReference type="ChEBI" id="CHEBI:15934"/>
        <dbReference type="ChEBI" id="CHEBI:43474"/>
        <dbReference type="ChEBI" id="CHEBI:58201"/>
        <dbReference type="ChEBI" id="CHEBI:58830"/>
        <dbReference type="EC" id="2.5.1.78"/>
    </reaction>
</comment>
<feature type="binding site" evidence="7">
    <location>
        <begin position="71"/>
        <end position="72"/>
    </location>
    <ligand>
        <name>(2S)-2-hydroxy-3-oxobutyl phosphate</name>
        <dbReference type="ChEBI" id="CHEBI:58830"/>
    </ligand>
</feature>
<evidence type="ECO:0000256" key="6">
    <source>
        <dbReference type="ARBA" id="ARBA00048785"/>
    </source>
</evidence>
<dbReference type="GO" id="GO:0000906">
    <property type="term" value="F:6,7-dimethyl-8-ribityllumazine synthase activity"/>
    <property type="evidence" value="ECO:0007669"/>
    <property type="project" value="UniProtKB-EC"/>
</dbReference>
<feature type="binding site" evidence="7">
    <location>
        <position position="10"/>
    </location>
    <ligand>
        <name>5-amino-6-(D-ribitylamino)uracil</name>
        <dbReference type="ChEBI" id="CHEBI:15934"/>
    </ligand>
</feature>
<keyword evidence="9" id="KW-1185">Reference proteome</keyword>
<name>A0ABT7QMP0_9GAMM</name>
<dbReference type="PANTHER" id="PTHR21058">
    <property type="entry name" value="6,7-DIMETHYL-8-RIBITYLLUMAZINE SYNTHASE DMRL SYNTHASE LUMAZINE SYNTHASE"/>
    <property type="match status" value="1"/>
</dbReference>
<dbReference type="Gene3D" id="3.40.50.960">
    <property type="entry name" value="Lumazine/riboflavin synthase"/>
    <property type="match status" value="1"/>
</dbReference>
<dbReference type="InterPro" id="IPR036467">
    <property type="entry name" value="LS/RS_sf"/>
</dbReference>
<dbReference type="Pfam" id="PF00885">
    <property type="entry name" value="DMRL_synthase"/>
    <property type="match status" value="1"/>
</dbReference>
<dbReference type="EMBL" id="JANQAO010000003">
    <property type="protein sequence ID" value="MDM5147798.1"/>
    <property type="molecule type" value="Genomic_DNA"/>
</dbReference>
<organism evidence="8 9">
    <name type="scientific">Candidatus Doriopsillibacter californiensis</name>
    <dbReference type="NCBI Taxonomy" id="2970740"/>
    <lineage>
        <taxon>Bacteria</taxon>
        <taxon>Pseudomonadati</taxon>
        <taxon>Pseudomonadota</taxon>
        <taxon>Gammaproteobacteria</taxon>
        <taxon>Candidatus Tethybacterales</taxon>
        <taxon>Candidatus Persebacteraceae</taxon>
        <taxon>Candidatus Doriopsillibacter</taxon>
    </lineage>
</organism>
<evidence type="ECO:0000256" key="1">
    <source>
        <dbReference type="ARBA" id="ARBA00004917"/>
    </source>
</evidence>
<keyword evidence="4 7" id="KW-0686">Riboflavin biosynthesis</keyword>
<accession>A0ABT7QMP0</accession>
<feature type="binding site" evidence="7">
    <location>
        <position position="99"/>
    </location>
    <ligand>
        <name>5-amino-6-(D-ribitylamino)uracil</name>
        <dbReference type="ChEBI" id="CHEBI:15934"/>
    </ligand>
</feature>
<evidence type="ECO:0000313" key="9">
    <source>
        <dbReference type="Proteomes" id="UP001168167"/>
    </source>
</evidence>
<dbReference type="CDD" id="cd09209">
    <property type="entry name" value="Lumazine_synthase-I"/>
    <property type="match status" value="1"/>
</dbReference>
<reference evidence="8" key="1">
    <citation type="submission" date="2022-08" db="EMBL/GenBank/DDBJ databases">
        <authorList>
            <person name="Dzunkova M."/>
            <person name="La Clair J."/>
            <person name="Tyml T."/>
            <person name="Doud D."/>
            <person name="Schulz F."/>
            <person name="Piquer S."/>
            <person name="Porcel Sanchis D."/>
            <person name="Osborn A."/>
            <person name="Robinson D."/>
            <person name="Louie K.B."/>
            <person name="Bowen B.P."/>
            <person name="Bowers R."/>
            <person name="Lee J."/>
            <person name="Arnau Llombart V."/>
            <person name="Diaz Villanueva W."/>
            <person name="Gosliner T."/>
            <person name="Northen T."/>
            <person name="Cheng J.-F."/>
            <person name="Burkart M.D."/>
            <person name="Woyke T."/>
        </authorList>
    </citation>
    <scope>NUCLEOTIDE SEQUENCE</scope>
    <source>
        <strain evidence="8">Df01</strain>
    </source>
</reference>
<evidence type="ECO:0000256" key="3">
    <source>
        <dbReference type="ARBA" id="ARBA00012664"/>
    </source>
</evidence>
<dbReference type="SUPFAM" id="SSF52121">
    <property type="entry name" value="Lumazine synthase"/>
    <property type="match status" value="1"/>
</dbReference>
<evidence type="ECO:0000256" key="7">
    <source>
        <dbReference type="HAMAP-Rule" id="MF_00178"/>
    </source>
</evidence>
<dbReference type="InterPro" id="IPR002180">
    <property type="entry name" value="LS/RS"/>
</dbReference>
<feature type="binding site" evidence="7">
    <location>
        <position position="113"/>
    </location>
    <ligand>
        <name>(2S)-2-hydroxy-3-oxobutyl phosphate</name>
        <dbReference type="ChEBI" id="CHEBI:58830"/>
    </ligand>
</feature>
<feature type="active site" description="Proton donor" evidence="7">
    <location>
        <position position="74"/>
    </location>
</feature>
<keyword evidence="5 7" id="KW-0808">Transferase</keyword>
<comment type="subunit">
    <text evidence="7">Forms an icosahedral capsid composed of 60 subunits, arranged as a dodecamer of pentamers.</text>
</comment>
<protein>
    <recommendedName>
        <fullName evidence="3 7">6,7-dimethyl-8-ribityllumazine synthase</fullName>
        <shortName evidence="7">DMRL synthase</shortName>
        <shortName evidence="7">LS</shortName>
        <shortName evidence="7">Lumazine synthase</shortName>
        <ecNumber evidence="3 7">2.5.1.78</ecNumber>
    </recommendedName>
</protein>
<comment type="function">
    <text evidence="7">Catalyzes the formation of 6,7-dimethyl-8-ribityllumazine by condensation of 5-amino-6-(D-ribitylamino)uracil with 3,4-dihydroxy-2-butanone 4-phosphate. This is the penultimate step in the biosynthesis of riboflavin.</text>
</comment>
<proteinExistence type="inferred from homology"/>
<comment type="similarity">
    <text evidence="2 7">Belongs to the DMRL synthase family.</text>
</comment>
<gene>
    <name evidence="7 8" type="primary">ribH</name>
    <name evidence="8" type="ORF">NQX30_05380</name>
</gene>
<dbReference type="Proteomes" id="UP001168167">
    <property type="component" value="Unassembled WGS sequence"/>
</dbReference>
<dbReference type="PANTHER" id="PTHR21058:SF0">
    <property type="entry name" value="6,7-DIMETHYL-8-RIBITYLLUMAZINE SYNTHASE"/>
    <property type="match status" value="1"/>
</dbReference>